<accession>A0A6J6JD70</accession>
<dbReference type="AlphaFoldDB" id="A0A6J6JD70"/>
<evidence type="ECO:0000313" key="1">
    <source>
        <dbReference type="EMBL" id="CAB4634608.1"/>
    </source>
</evidence>
<gene>
    <name evidence="1" type="ORF">UFOPK2158_00097</name>
</gene>
<dbReference type="EMBL" id="CAEZVY010000005">
    <property type="protein sequence ID" value="CAB4634608.1"/>
    <property type="molecule type" value="Genomic_DNA"/>
</dbReference>
<sequence length="107" mass="11345">MDDQQGESSLQPANNLLHRLREITVLPVTAAHHQCCHLGIGFAQKLFTLGKKLLFELVEVFDDAVMNQSQFATITQVGVGVFVSRTTVGGPPGVSNAGVALCQGVVA</sequence>
<protein>
    <submittedName>
        <fullName evidence="1">Unannotated protein</fullName>
    </submittedName>
</protein>
<name>A0A6J6JD70_9ZZZZ</name>
<organism evidence="1">
    <name type="scientific">freshwater metagenome</name>
    <dbReference type="NCBI Taxonomy" id="449393"/>
    <lineage>
        <taxon>unclassified sequences</taxon>
        <taxon>metagenomes</taxon>
        <taxon>ecological metagenomes</taxon>
    </lineage>
</organism>
<proteinExistence type="predicted"/>
<reference evidence="1" key="1">
    <citation type="submission" date="2020-05" db="EMBL/GenBank/DDBJ databases">
        <authorList>
            <person name="Chiriac C."/>
            <person name="Salcher M."/>
            <person name="Ghai R."/>
            <person name="Kavagutti S V."/>
        </authorList>
    </citation>
    <scope>NUCLEOTIDE SEQUENCE</scope>
</reference>